<protein>
    <submittedName>
        <fullName evidence="1">Uncharacterized protein</fullName>
    </submittedName>
</protein>
<reference evidence="1" key="1">
    <citation type="submission" date="2023-11" db="EMBL/GenBank/DDBJ databases">
        <authorList>
            <person name="Poullet M."/>
        </authorList>
    </citation>
    <scope>NUCLEOTIDE SEQUENCE</scope>
    <source>
        <strain evidence="1">E1834</strain>
    </source>
</reference>
<evidence type="ECO:0000313" key="2">
    <source>
        <dbReference type="Proteomes" id="UP001497535"/>
    </source>
</evidence>
<proteinExistence type="predicted"/>
<gene>
    <name evidence="1" type="ORF">MENTE1834_LOCUS5036</name>
</gene>
<comment type="caution">
    <text evidence="1">The sequence shown here is derived from an EMBL/GenBank/DDBJ whole genome shotgun (WGS) entry which is preliminary data.</text>
</comment>
<accession>A0ACB0XY66</accession>
<evidence type="ECO:0000313" key="1">
    <source>
        <dbReference type="EMBL" id="CAK5022888.1"/>
    </source>
</evidence>
<name>A0ACB0XY66_MELEN</name>
<dbReference type="EMBL" id="CAVMJV010000004">
    <property type="protein sequence ID" value="CAK5022888.1"/>
    <property type="molecule type" value="Genomic_DNA"/>
</dbReference>
<dbReference type="Proteomes" id="UP001497535">
    <property type="component" value="Unassembled WGS sequence"/>
</dbReference>
<organism evidence="1 2">
    <name type="scientific">Meloidogyne enterolobii</name>
    <name type="common">Root-knot nematode worm</name>
    <name type="synonym">Meloidogyne mayaguensis</name>
    <dbReference type="NCBI Taxonomy" id="390850"/>
    <lineage>
        <taxon>Eukaryota</taxon>
        <taxon>Metazoa</taxon>
        <taxon>Ecdysozoa</taxon>
        <taxon>Nematoda</taxon>
        <taxon>Chromadorea</taxon>
        <taxon>Rhabditida</taxon>
        <taxon>Tylenchina</taxon>
        <taxon>Tylenchomorpha</taxon>
        <taxon>Tylenchoidea</taxon>
        <taxon>Meloidogynidae</taxon>
        <taxon>Meloidogyninae</taxon>
        <taxon>Meloidogyne</taxon>
    </lineage>
</organism>
<sequence length="73" mass="8534">MGRGDLIKKGRLFFYFIHSYPATFQMINFIGWKPGANMPKVARRGSQSVSFKDLSKFIETEMTSKENDEFNYK</sequence>
<keyword evidence="2" id="KW-1185">Reference proteome</keyword>